<dbReference type="Proteomes" id="UP000501747">
    <property type="component" value="Chromosome"/>
</dbReference>
<evidence type="ECO:0000313" key="1">
    <source>
        <dbReference type="EMBL" id="QIL48584.1"/>
    </source>
</evidence>
<dbReference type="EMBL" id="CP049887">
    <property type="protein sequence ID" value="QIL48584.1"/>
    <property type="molecule type" value="Genomic_DNA"/>
</dbReference>
<keyword evidence="2" id="KW-1185">Reference proteome</keyword>
<dbReference type="KEGG" id="vhy:G7082_08755"/>
<accession>A0A6G8AU45</accession>
<evidence type="ECO:0000313" key="2">
    <source>
        <dbReference type="Proteomes" id="UP000501747"/>
    </source>
</evidence>
<dbReference type="AlphaFoldDB" id="A0A6G8AU45"/>
<sequence length="55" mass="6572">MIDCLLNYTGNKKYGVYNCISDNTYKRLDITKAREELSYQPKFDAFKLFGYEFKD</sequence>
<name>A0A6G8AU45_9ENTE</name>
<gene>
    <name evidence="1" type="ORF">G7082_08755</name>
</gene>
<proteinExistence type="predicted"/>
<dbReference type="RefSeq" id="WP_166034722.1">
    <property type="nucleotide sequence ID" value="NZ_CP049887.1"/>
</dbReference>
<reference evidence="1 2" key="1">
    <citation type="submission" date="2020-03" db="EMBL/GenBank/DDBJ databases">
        <title>Vagococcus sp. nov., isolated from beetles.</title>
        <authorList>
            <person name="Hyun D.-W."/>
            <person name="Bae J.-W."/>
        </authorList>
    </citation>
    <scope>NUCLEOTIDE SEQUENCE [LARGE SCALE GENOMIC DNA]</scope>
    <source>
        <strain evidence="1 2">HDW17B</strain>
    </source>
</reference>
<protein>
    <submittedName>
        <fullName evidence="1">Uncharacterized protein</fullName>
    </submittedName>
</protein>
<organism evidence="1 2">
    <name type="scientific">Vagococcus hydrophili</name>
    <dbReference type="NCBI Taxonomy" id="2714947"/>
    <lineage>
        <taxon>Bacteria</taxon>
        <taxon>Bacillati</taxon>
        <taxon>Bacillota</taxon>
        <taxon>Bacilli</taxon>
        <taxon>Lactobacillales</taxon>
        <taxon>Enterococcaceae</taxon>
        <taxon>Vagococcus</taxon>
    </lineage>
</organism>